<dbReference type="InterPro" id="IPR016163">
    <property type="entry name" value="Ald_DH_C"/>
</dbReference>
<dbReference type="FunFam" id="3.40.605.10:FF:000011">
    <property type="entry name" value="ALD5p Mitochondrial aldehyde dehydrogenase"/>
    <property type="match status" value="1"/>
</dbReference>
<dbReference type="STRING" id="888268.A0A1E5WEF6"/>
<evidence type="ECO:0000256" key="2">
    <source>
        <dbReference type="ARBA" id="ARBA00023002"/>
    </source>
</evidence>
<comment type="caution">
    <text evidence="8">The sequence shown here is derived from an EMBL/GenBank/DDBJ whole genome shotgun (WGS) entry which is preliminary data.</text>
</comment>
<dbReference type="EMBL" id="LWDX02011069">
    <property type="protein sequence ID" value="OEL35767.1"/>
    <property type="molecule type" value="Genomic_DNA"/>
</dbReference>
<dbReference type="SUPFAM" id="SSF53720">
    <property type="entry name" value="ALDH-like"/>
    <property type="match status" value="1"/>
</dbReference>
<accession>A0A1E5WEF6</accession>
<sequence>LKIITPLNNSVARGSSSQVQHCIGSRRHRGANPTRSGDQAHPAPHQWKLRRRRFWYGNFSSSFDLCPSIARVQGLSSEVHISPGKTFPTLDPRTGEVIARVAEGDSEDIDRAVAAARRAFDEGPWPRMTAYERCRVLLRFADLIEQHAEEIAALETWDNGKTLAQAAGAEVPMVARCMRYYAGWADKIHGLVVPADGAHHVQVLYEPIGVAGQIIPWNFPLLMFAWKVGPALACGNTVVLKTAEQTPLSALYVASLLHEAGLPEGVLNVVSGFGPTAGAALCSHTGVDKLAFTGSTGTGQIVLELAARSNLKPVTLELGGKSPFIVMDDADVDQAVELAHHAVFFNQGQCCCAGSRTFVHERVYDEFVEKSKARALKRVVGDPFRNGVEQGPQIDDEQFKKILRYVQSGVDSGATLVTGGDRDEMKIAKEEIFGPVQTILKFSGVEEVIRRANATHYGLAAGLFTRSLDAANTLSRALRVGTVWVNCYDVFDAGIPFGGYKMSGVGREKGVYALRNYLQTKAVVTPIRDAAWL</sequence>
<evidence type="ECO:0000256" key="1">
    <source>
        <dbReference type="ARBA" id="ARBA00009986"/>
    </source>
</evidence>
<dbReference type="FunFam" id="3.40.605.10:FF:000026">
    <property type="entry name" value="Aldehyde dehydrogenase, putative"/>
    <property type="match status" value="1"/>
</dbReference>
<organism evidence="8 9">
    <name type="scientific">Dichanthelium oligosanthes</name>
    <dbReference type="NCBI Taxonomy" id="888268"/>
    <lineage>
        <taxon>Eukaryota</taxon>
        <taxon>Viridiplantae</taxon>
        <taxon>Streptophyta</taxon>
        <taxon>Embryophyta</taxon>
        <taxon>Tracheophyta</taxon>
        <taxon>Spermatophyta</taxon>
        <taxon>Magnoliopsida</taxon>
        <taxon>Liliopsida</taxon>
        <taxon>Poales</taxon>
        <taxon>Poaceae</taxon>
        <taxon>PACMAD clade</taxon>
        <taxon>Panicoideae</taxon>
        <taxon>Panicodae</taxon>
        <taxon>Paniceae</taxon>
        <taxon>Dichantheliinae</taxon>
        <taxon>Dichanthelium</taxon>
    </lineage>
</organism>
<dbReference type="GO" id="GO:0005739">
    <property type="term" value="C:mitochondrion"/>
    <property type="evidence" value="ECO:0007669"/>
    <property type="project" value="UniProtKB-ARBA"/>
</dbReference>
<keyword evidence="2 5" id="KW-0560">Oxidoreductase</keyword>
<evidence type="ECO:0000256" key="3">
    <source>
        <dbReference type="ARBA" id="ARBA00023027"/>
    </source>
</evidence>
<evidence type="ECO:0000313" key="9">
    <source>
        <dbReference type="Proteomes" id="UP000095767"/>
    </source>
</evidence>
<dbReference type="Gene3D" id="3.40.605.10">
    <property type="entry name" value="Aldehyde Dehydrogenase, Chain A, domain 1"/>
    <property type="match status" value="1"/>
</dbReference>
<feature type="region of interest" description="Disordered" evidence="6">
    <location>
        <begin position="15"/>
        <end position="44"/>
    </location>
</feature>
<gene>
    <name evidence="8" type="ORF">BAE44_0003216</name>
</gene>
<comment type="similarity">
    <text evidence="1 5">Belongs to the aldehyde dehydrogenase family.</text>
</comment>
<dbReference type="OrthoDB" id="310895at2759"/>
<dbReference type="InterPro" id="IPR015590">
    <property type="entry name" value="Aldehyde_DH_dom"/>
</dbReference>
<evidence type="ECO:0000313" key="8">
    <source>
        <dbReference type="EMBL" id="OEL35767.1"/>
    </source>
</evidence>
<dbReference type="Gene3D" id="3.40.309.10">
    <property type="entry name" value="Aldehyde Dehydrogenase, Chain A, domain 2"/>
    <property type="match status" value="1"/>
</dbReference>
<reference evidence="8 9" key="1">
    <citation type="submission" date="2016-09" db="EMBL/GenBank/DDBJ databases">
        <title>The draft genome of Dichanthelium oligosanthes: A C3 panicoid grass species.</title>
        <authorList>
            <person name="Studer A.J."/>
            <person name="Schnable J.C."/>
            <person name="Brutnell T.P."/>
        </authorList>
    </citation>
    <scope>NUCLEOTIDE SEQUENCE [LARGE SCALE GENOMIC DNA]</scope>
    <source>
        <strain evidence="9">cv. Kellogg 1175</strain>
        <tissue evidence="8">Leaf</tissue>
    </source>
</reference>
<keyword evidence="9" id="KW-1185">Reference proteome</keyword>
<dbReference type="AlphaFoldDB" id="A0A1E5WEF6"/>
<dbReference type="FunFam" id="3.40.309.10:FF:000001">
    <property type="entry name" value="Mitochondrial aldehyde dehydrogenase 2"/>
    <property type="match status" value="1"/>
</dbReference>
<dbReference type="InterPro" id="IPR016160">
    <property type="entry name" value="Ald_DH_CS_CYS"/>
</dbReference>
<dbReference type="InterPro" id="IPR016161">
    <property type="entry name" value="Ald_DH/histidinol_DH"/>
</dbReference>
<feature type="non-terminal residue" evidence="8">
    <location>
        <position position="1"/>
    </location>
</feature>
<feature type="domain" description="Aldehyde dehydrogenase" evidence="7">
    <location>
        <begin position="85"/>
        <end position="523"/>
    </location>
</feature>
<proteinExistence type="inferred from homology"/>
<dbReference type="PROSITE" id="PS00070">
    <property type="entry name" value="ALDEHYDE_DEHYDR_CYS"/>
    <property type="match status" value="1"/>
</dbReference>
<dbReference type="PANTHER" id="PTHR11699">
    <property type="entry name" value="ALDEHYDE DEHYDROGENASE-RELATED"/>
    <property type="match status" value="1"/>
</dbReference>
<dbReference type="PROSITE" id="PS00687">
    <property type="entry name" value="ALDEHYDE_DEHYDR_GLU"/>
    <property type="match status" value="1"/>
</dbReference>
<protein>
    <submittedName>
        <fullName evidence="8">Aldehyde dehydrogenase family 2 member B4, mitochondrial</fullName>
    </submittedName>
</protein>
<feature type="active site" evidence="4">
    <location>
        <position position="317"/>
    </location>
</feature>
<name>A0A1E5WEF6_9POAL</name>
<evidence type="ECO:0000256" key="4">
    <source>
        <dbReference type="PROSITE-ProRule" id="PRU10007"/>
    </source>
</evidence>
<dbReference type="InterPro" id="IPR016162">
    <property type="entry name" value="Ald_DH_N"/>
</dbReference>
<evidence type="ECO:0000256" key="6">
    <source>
        <dbReference type="SAM" id="MobiDB-lite"/>
    </source>
</evidence>
<dbReference type="Proteomes" id="UP000095767">
    <property type="component" value="Unassembled WGS sequence"/>
</dbReference>
<dbReference type="Pfam" id="PF00171">
    <property type="entry name" value="Aldedh"/>
    <property type="match status" value="1"/>
</dbReference>
<dbReference type="GO" id="GO:0004029">
    <property type="term" value="F:aldehyde dehydrogenase (NAD+) activity"/>
    <property type="evidence" value="ECO:0007669"/>
    <property type="project" value="UniProtKB-ARBA"/>
</dbReference>
<dbReference type="InterPro" id="IPR029510">
    <property type="entry name" value="Ald_DH_CS_GLU"/>
</dbReference>
<evidence type="ECO:0000256" key="5">
    <source>
        <dbReference type="RuleBase" id="RU003345"/>
    </source>
</evidence>
<evidence type="ECO:0000259" key="7">
    <source>
        <dbReference type="Pfam" id="PF00171"/>
    </source>
</evidence>
<keyword evidence="3" id="KW-0520">NAD</keyword>
<dbReference type="GO" id="GO:0019752">
    <property type="term" value="P:carboxylic acid metabolic process"/>
    <property type="evidence" value="ECO:0007669"/>
    <property type="project" value="UniProtKB-ARBA"/>
</dbReference>